<dbReference type="Proteomes" id="UP000179264">
    <property type="component" value="Unassembled WGS sequence"/>
</dbReference>
<name>A0A1G2T8Y6_9BACT</name>
<evidence type="ECO:0000313" key="2">
    <source>
        <dbReference type="EMBL" id="OHA93730.1"/>
    </source>
</evidence>
<keyword evidence="1" id="KW-0812">Transmembrane</keyword>
<gene>
    <name evidence="2" type="ORF">A2W58_00745</name>
</gene>
<comment type="caution">
    <text evidence="2">The sequence shown here is derived from an EMBL/GenBank/DDBJ whole genome shotgun (WGS) entry which is preliminary data.</text>
</comment>
<keyword evidence="1" id="KW-0472">Membrane</keyword>
<organism evidence="2 3">
    <name type="scientific">Candidatus Zambryskibacteria bacterium RIFCSPHIGHO2_02_38_10.5</name>
    <dbReference type="NCBI Taxonomy" id="1802742"/>
    <lineage>
        <taxon>Bacteria</taxon>
        <taxon>Candidatus Zambryskiibacteriota</taxon>
    </lineage>
</organism>
<accession>A0A1G2T8Y6</accession>
<feature type="transmembrane region" description="Helical" evidence="1">
    <location>
        <begin position="46"/>
        <end position="73"/>
    </location>
</feature>
<protein>
    <submittedName>
        <fullName evidence="2">Uncharacterized protein</fullName>
    </submittedName>
</protein>
<dbReference type="EMBL" id="MHVL01000013">
    <property type="protein sequence ID" value="OHA93730.1"/>
    <property type="molecule type" value="Genomic_DNA"/>
</dbReference>
<evidence type="ECO:0000256" key="1">
    <source>
        <dbReference type="SAM" id="Phobius"/>
    </source>
</evidence>
<reference evidence="2 3" key="1">
    <citation type="journal article" date="2016" name="Nat. Commun.">
        <title>Thousands of microbial genomes shed light on interconnected biogeochemical processes in an aquifer system.</title>
        <authorList>
            <person name="Anantharaman K."/>
            <person name="Brown C.T."/>
            <person name="Hug L.A."/>
            <person name="Sharon I."/>
            <person name="Castelle C.J."/>
            <person name="Probst A.J."/>
            <person name="Thomas B.C."/>
            <person name="Singh A."/>
            <person name="Wilkins M.J."/>
            <person name="Karaoz U."/>
            <person name="Brodie E.L."/>
            <person name="Williams K.H."/>
            <person name="Hubbard S.S."/>
            <person name="Banfield J.F."/>
        </authorList>
    </citation>
    <scope>NUCLEOTIDE SEQUENCE [LARGE SCALE GENOMIC DNA]</scope>
</reference>
<sequence>MIKGGGQRMMHTKKSHLGLWFFVLALLFGTIFIVVGEQIENIASHQYPWSTAMLCIYVVVGSKVAAIGALIIGGMIDDVLYWRNPYRLHT</sequence>
<evidence type="ECO:0000313" key="3">
    <source>
        <dbReference type="Proteomes" id="UP000179264"/>
    </source>
</evidence>
<keyword evidence="1" id="KW-1133">Transmembrane helix</keyword>
<proteinExistence type="predicted"/>
<dbReference type="AlphaFoldDB" id="A0A1G2T8Y6"/>